<comment type="caution">
    <text evidence="1">The sequence shown here is derived from an EMBL/GenBank/DDBJ whole genome shotgun (WGS) entry which is preliminary data.</text>
</comment>
<organism evidence="1 2">
    <name type="scientific">Colletotrichum orchidophilum</name>
    <dbReference type="NCBI Taxonomy" id="1209926"/>
    <lineage>
        <taxon>Eukaryota</taxon>
        <taxon>Fungi</taxon>
        <taxon>Dikarya</taxon>
        <taxon>Ascomycota</taxon>
        <taxon>Pezizomycotina</taxon>
        <taxon>Sordariomycetes</taxon>
        <taxon>Hypocreomycetidae</taxon>
        <taxon>Glomerellales</taxon>
        <taxon>Glomerellaceae</taxon>
        <taxon>Colletotrichum</taxon>
    </lineage>
</organism>
<accession>A0A1G4BS79</accession>
<dbReference type="GeneID" id="34553756"/>
<name>A0A1G4BS79_9PEZI</name>
<protein>
    <submittedName>
        <fullName evidence="1">Uncharacterized protein</fullName>
    </submittedName>
</protein>
<keyword evidence="2" id="KW-1185">Reference proteome</keyword>
<dbReference type="Proteomes" id="UP000176998">
    <property type="component" value="Unassembled WGS sequence"/>
</dbReference>
<proteinExistence type="predicted"/>
<dbReference type="RefSeq" id="XP_022481385.1">
    <property type="nucleotide sequence ID" value="XM_022612246.1"/>
</dbReference>
<sequence length="109" mass="11828">MLVQRNGPVDGAETAWSGAIGYEGPVRTLHRWGRRRRCAVDQPGTVFCHAQTSPLPDSFPTVGPGLDCSCPHSGRPPTCCPNECLHAYVTPAEIVGTRHHFMKIAPLQP</sequence>
<reference evidence="1 2" key="1">
    <citation type="submission" date="2016-09" db="EMBL/GenBank/DDBJ databases">
        <authorList>
            <person name="Capua I."/>
            <person name="De Benedictis P."/>
            <person name="Joannis T."/>
            <person name="Lombin L.H."/>
            <person name="Cattoli G."/>
        </authorList>
    </citation>
    <scope>NUCLEOTIDE SEQUENCE [LARGE SCALE GENOMIC DNA]</scope>
    <source>
        <strain evidence="1 2">IMI 309357</strain>
    </source>
</reference>
<dbReference type="EMBL" id="MJBS01000003">
    <property type="protein sequence ID" value="OHF04250.1"/>
    <property type="molecule type" value="Genomic_DNA"/>
</dbReference>
<dbReference type="AlphaFoldDB" id="A0A1G4BS79"/>
<evidence type="ECO:0000313" key="1">
    <source>
        <dbReference type="EMBL" id="OHF04250.1"/>
    </source>
</evidence>
<evidence type="ECO:0000313" key="2">
    <source>
        <dbReference type="Proteomes" id="UP000176998"/>
    </source>
</evidence>
<gene>
    <name evidence="1" type="ORF">CORC01_00589</name>
</gene>